<dbReference type="Pfam" id="PF12732">
    <property type="entry name" value="YtxH"/>
    <property type="match status" value="1"/>
</dbReference>
<name>A0ABV4THK1_9FLAO</name>
<evidence type="ECO:0000313" key="4">
    <source>
        <dbReference type="Proteomes" id="UP001574169"/>
    </source>
</evidence>
<keyword evidence="1" id="KW-0175">Coiled coil</keyword>
<dbReference type="Proteomes" id="UP001574169">
    <property type="component" value="Unassembled WGS sequence"/>
</dbReference>
<keyword evidence="2" id="KW-0472">Membrane</keyword>
<sequence length="98" mass="10622">MSNSTGNTIIALVSGAAIGAALGILFAPDKGDKTRKKIKDGYKDLEKDLKSKLNNAKVDLEGTYGELVSNMSHKTEDVISFLEIKLAELKEQNAKLQK</sequence>
<keyword evidence="2" id="KW-1133">Transmembrane helix</keyword>
<protein>
    <submittedName>
        <fullName evidence="3">YtxH domain-containing protein</fullName>
    </submittedName>
</protein>
<gene>
    <name evidence="3" type="ORF">AAGV28_13745</name>
</gene>
<evidence type="ECO:0000256" key="1">
    <source>
        <dbReference type="SAM" id="Coils"/>
    </source>
</evidence>
<feature type="transmembrane region" description="Helical" evidence="2">
    <location>
        <begin position="6"/>
        <end position="27"/>
    </location>
</feature>
<dbReference type="InterPro" id="IPR024623">
    <property type="entry name" value="YtxH"/>
</dbReference>
<organism evidence="3 4">
    <name type="scientific">Flavobacterium zubiriense</name>
    <dbReference type="NCBI Taxonomy" id="3138075"/>
    <lineage>
        <taxon>Bacteria</taxon>
        <taxon>Pseudomonadati</taxon>
        <taxon>Bacteroidota</taxon>
        <taxon>Flavobacteriia</taxon>
        <taxon>Flavobacteriales</taxon>
        <taxon>Flavobacteriaceae</taxon>
        <taxon>Flavobacterium</taxon>
    </lineage>
</organism>
<reference evidence="3 4" key="1">
    <citation type="submission" date="2024-04" db="EMBL/GenBank/DDBJ databases">
        <title>New Clade of Flavobacterium.</title>
        <authorList>
            <person name="Matos L."/>
            <person name="Proenca D.N."/>
            <person name="Fransisco R.M."/>
            <person name="Chung A.P."/>
            <person name="Maccario L."/>
            <person name="Sorensen S.J."/>
            <person name="Morais P.V."/>
        </authorList>
    </citation>
    <scope>NUCLEOTIDE SEQUENCE [LARGE SCALE GENOMIC DNA]</scope>
    <source>
        <strain evidence="3 4">FZUC8N2.13</strain>
    </source>
</reference>
<keyword evidence="2" id="KW-0812">Transmembrane</keyword>
<keyword evidence="4" id="KW-1185">Reference proteome</keyword>
<evidence type="ECO:0000256" key="2">
    <source>
        <dbReference type="SAM" id="Phobius"/>
    </source>
</evidence>
<accession>A0ABV4THK1</accession>
<feature type="coiled-coil region" evidence="1">
    <location>
        <begin position="35"/>
        <end position="92"/>
    </location>
</feature>
<proteinExistence type="predicted"/>
<evidence type="ECO:0000313" key="3">
    <source>
        <dbReference type="EMBL" id="MFA9192436.1"/>
    </source>
</evidence>
<dbReference type="RefSeq" id="WP_373407331.1">
    <property type="nucleotide sequence ID" value="NZ_JBCFQL010000015.1"/>
</dbReference>
<dbReference type="EMBL" id="JBCFQL010000015">
    <property type="protein sequence ID" value="MFA9192436.1"/>
    <property type="molecule type" value="Genomic_DNA"/>
</dbReference>
<comment type="caution">
    <text evidence="3">The sequence shown here is derived from an EMBL/GenBank/DDBJ whole genome shotgun (WGS) entry which is preliminary data.</text>
</comment>